<name>A0A428SC84_9HYPO</name>
<evidence type="ECO:0000313" key="1">
    <source>
        <dbReference type="EMBL" id="RSL87409.1"/>
    </source>
</evidence>
<reference evidence="1 2" key="1">
    <citation type="submission" date="2017-06" db="EMBL/GenBank/DDBJ databases">
        <title>Comparative genomic analysis of Ambrosia Fusariam Clade fungi.</title>
        <authorList>
            <person name="Stajich J.E."/>
            <person name="Carrillo J."/>
            <person name="Kijimoto T."/>
            <person name="Eskalen A."/>
            <person name="O'Donnell K."/>
            <person name="Kasson M."/>
        </authorList>
    </citation>
    <scope>NUCLEOTIDE SEQUENCE [LARGE SCALE GENOMIC DNA]</scope>
    <source>
        <strain evidence="1 2">NRRL62606</strain>
    </source>
</reference>
<accession>A0A428SC84</accession>
<gene>
    <name evidence="1" type="ORF">CEP51_002269</name>
</gene>
<evidence type="ECO:0000313" key="2">
    <source>
        <dbReference type="Proteomes" id="UP000287972"/>
    </source>
</evidence>
<comment type="caution">
    <text evidence="1">The sequence shown here is derived from an EMBL/GenBank/DDBJ whole genome shotgun (WGS) entry which is preliminary data.</text>
</comment>
<organism evidence="1 2">
    <name type="scientific">Fusarium floridanum</name>
    <dbReference type="NCBI Taxonomy" id="1325733"/>
    <lineage>
        <taxon>Eukaryota</taxon>
        <taxon>Fungi</taxon>
        <taxon>Dikarya</taxon>
        <taxon>Ascomycota</taxon>
        <taxon>Pezizomycotina</taxon>
        <taxon>Sordariomycetes</taxon>
        <taxon>Hypocreomycetidae</taxon>
        <taxon>Hypocreales</taxon>
        <taxon>Nectriaceae</taxon>
        <taxon>Fusarium</taxon>
        <taxon>Fusarium solani species complex</taxon>
    </lineage>
</organism>
<keyword evidence="2" id="KW-1185">Reference proteome</keyword>
<dbReference type="EMBL" id="NKCL01000032">
    <property type="protein sequence ID" value="RSL87409.1"/>
    <property type="molecule type" value="Genomic_DNA"/>
</dbReference>
<dbReference type="Proteomes" id="UP000287972">
    <property type="component" value="Unassembled WGS sequence"/>
</dbReference>
<protein>
    <submittedName>
        <fullName evidence="1">Uncharacterized protein</fullName>
    </submittedName>
</protein>
<dbReference type="AlphaFoldDB" id="A0A428SC84"/>
<sequence length="210" mass="23205">MASFGLLVLGRQKSPDDRLGQVLIRQRRLLAGGNGVCGSVLGYLGVRVVGDYLLGSTTDAEREQSFVEGADAIVRSVRAKWETVGLTGDGHLRLWSALSPSLCIIIHSRHFALEVPSDNIVIADIYEAFYEPSYCRELNLLVEHPCGAIQDDLVRLLDIHSEVGKGEMIPLRASQILSPFRAPKSDSTTPARIRLQCLLCFFPYYVAFEN</sequence>
<proteinExistence type="predicted"/>